<proteinExistence type="predicted"/>
<dbReference type="SUPFAM" id="SSF52047">
    <property type="entry name" value="RNI-like"/>
    <property type="match status" value="1"/>
</dbReference>
<dbReference type="Gene3D" id="3.80.10.10">
    <property type="entry name" value="Ribonuclease Inhibitor"/>
    <property type="match status" value="1"/>
</dbReference>
<organism evidence="1 2">
    <name type="scientific">Nicotiana sylvestris</name>
    <name type="common">Wood tobacco</name>
    <name type="synonym">South American tobacco</name>
    <dbReference type="NCBI Taxonomy" id="4096"/>
    <lineage>
        <taxon>Eukaryota</taxon>
        <taxon>Viridiplantae</taxon>
        <taxon>Streptophyta</taxon>
        <taxon>Embryophyta</taxon>
        <taxon>Tracheophyta</taxon>
        <taxon>Spermatophyta</taxon>
        <taxon>Magnoliopsida</taxon>
        <taxon>eudicotyledons</taxon>
        <taxon>Gunneridae</taxon>
        <taxon>Pentapetalae</taxon>
        <taxon>asterids</taxon>
        <taxon>lamiids</taxon>
        <taxon>Solanales</taxon>
        <taxon>Solanaceae</taxon>
        <taxon>Nicotianoideae</taxon>
        <taxon>Nicotianeae</taxon>
        <taxon>Nicotiana</taxon>
    </lineage>
</organism>
<dbReference type="AlphaFoldDB" id="A0A1U7WUX0"/>
<dbReference type="RefSeq" id="XP_009783712.1">
    <property type="nucleotide sequence ID" value="XM_009785410.1"/>
</dbReference>
<keyword evidence="1" id="KW-1185">Reference proteome</keyword>
<name>A0A1U7WUX0_NICSY</name>
<dbReference type="PANTHER" id="PTHR15140:SF33">
    <property type="entry name" value="LATE BLIGHT RESISTANCE PROTEIN HOMOLOG R1A-3 ISOFORM X1"/>
    <property type="match status" value="1"/>
</dbReference>
<dbReference type="OrthoDB" id="1699485at2759"/>
<gene>
    <name evidence="2" type="primary">LOC104232261</name>
</gene>
<accession>A0A1U7WUX0</accession>
<dbReference type="PANTHER" id="PTHR15140">
    <property type="entry name" value="TUBULIN-SPECIFIC CHAPERONE E"/>
    <property type="match status" value="1"/>
</dbReference>
<evidence type="ECO:0000313" key="1">
    <source>
        <dbReference type="Proteomes" id="UP000189701"/>
    </source>
</evidence>
<evidence type="ECO:0000313" key="2">
    <source>
        <dbReference type="RefSeq" id="XP_009783712.1"/>
    </source>
</evidence>
<dbReference type="InterPro" id="IPR032675">
    <property type="entry name" value="LRR_dom_sf"/>
</dbReference>
<dbReference type="Proteomes" id="UP000189701">
    <property type="component" value="Unplaced"/>
</dbReference>
<sequence>MCVVDEETEFGLGEMVSTLRLPYANAFPKYLKKLTLQKTFVPWEDITTVSKLPKLEVLKLKIYNCRGTVWETIEDGFPQLKFLLLDGTDVALWKTSSDHFPCLECLVLGNCDSLHSRFCRYNHTLQLIELNMCKHSVVNSAKQIQQEVGDNVLDVRVRNPIYPEEEEE</sequence>
<reference evidence="2" key="2">
    <citation type="submission" date="2025-08" db="UniProtKB">
        <authorList>
            <consortium name="RefSeq"/>
        </authorList>
    </citation>
    <scope>IDENTIFICATION</scope>
    <source>
        <tissue evidence="2">Leaf</tissue>
    </source>
</reference>
<reference evidence="1" key="1">
    <citation type="journal article" date="2013" name="Genome Biol.">
        <title>Reference genomes and transcriptomes of Nicotiana sylvestris and Nicotiana tomentosiformis.</title>
        <authorList>
            <person name="Sierro N."/>
            <person name="Battey J.N."/>
            <person name="Ouadi S."/>
            <person name="Bovet L."/>
            <person name="Goepfert S."/>
            <person name="Bakaher N."/>
            <person name="Peitsch M.C."/>
            <person name="Ivanov N.V."/>
        </authorList>
    </citation>
    <scope>NUCLEOTIDE SEQUENCE [LARGE SCALE GENOMIC DNA]</scope>
</reference>
<protein>
    <submittedName>
        <fullName evidence="2">Late blight resistance protein homolog R1B-13</fullName>
    </submittedName>
</protein>